<feature type="region of interest" description="Disordered" evidence="1">
    <location>
        <begin position="682"/>
        <end position="709"/>
    </location>
</feature>
<feature type="compositionally biased region" description="Low complexity" evidence="1">
    <location>
        <begin position="630"/>
        <end position="640"/>
    </location>
</feature>
<proteinExistence type="predicted"/>
<feature type="compositionally biased region" description="Low complexity" evidence="1">
    <location>
        <begin position="898"/>
        <end position="909"/>
    </location>
</feature>
<dbReference type="Gene3D" id="3.40.50.300">
    <property type="entry name" value="P-loop containing nucleotide triphosphate hydrolases"/>
    <property type="match status" value="1"/>
</dbReference>
<dbReference type="AlphaFoldDB" id="A0A448YY08"/>
<feature type="compositionally biased region" description="Low complexity" evidence="1">
    <location>
        <begin position="353"/>
        <end position="363"/>
    </location>
</feature>
<feature type="non-terminal residue" evidence="2">
    <location>
        <position position="1"/>
    </location>
</feature>
<dbReference type="PANTHER" id="PTHR36978:SF4">
    <property type="entry name" value="P-LOOP CONTAINING NUCLEOSIDE TRIPHOSPHATE HYDROLASE PROTEIN"/>
    <property type="match status" value="1"/>
</dbReference>
<dbReference type="OrthoDB" id="41409at2759"/>
<feature type="compositionally biased region" description="Basic and acidic residues" evidence="1">
    <location>
        <begin position="343"/>
        <end position="352"/>
    </location>
</feature>
<feature type="region of interest" description="Disordered" evidence="1">
    <location>
        <begin position="1"/>
        <end position="121"/>
    </location>
</feature>
<evidence type="ECO:0000313" key="3">
    <source>
        <dbReference type="Proteomes" id="UP000291116"/>
    </source>
</evidence>
<dbReference type="Proteomes" id="UP000291116">
    <property type="component" value="Unassembled WGS sequence"/>
</dbReference>
<accession>A0A448YY08</accession>
<protein>
    <recommendedName>
        <fullName evidence="4">Sulfotransferase domain-containing protein</fullName>
    </recommendedName>
</protein>
<dbReference type="SUPFAM" id="SSF52540">
    <property type="entry name" value="P-loop containing nucleoside triphosphate hydrolases"/>
    <property type="match status" value="1"/>
</dbReference>
<feature type="compositionally biased region" description="Low complexity" evidence="1">
    <location>
        <begin position="686"/>
        <end position="697"/>
    </location>
</feature>
<feature type="compositionally biased region" description="Basic and acidic residues" evidence="1">
    <location>
        <begin position="112"/>
        <end position="121"/>
    </location>
</feature>
<feature type="compositionally biased region" description="Basic and acidic residues" evidence="1">
    <location>
        <begin position="913"/>
        <end position="932"/>
    </location>
</feature>
<dbReference type="InterPro" id="IPR027417">
    <property type="entry name" value="P-loop_NTPase"/>
</dbReference>
<feature type="compositionally biased region" description="Polar residues" evidence="1">
    <location>
        <begin position="79"/>
        <end position="92"/>
    </location>
</feature>
<dbReference type="EMBL" id="CAACVS010000037">
    <property type="protein sequence ID" value="VEU34693.1"/>
    <property type="molecule type" value="Genomic_DNA"/>
</dbReference>
<evidence type="ECO:0000256" key="1">
    <source>
        <dbReference type="SAM" id="MobiDB-lite"/>
    </source>
</evidence>
<evidence type="ECO:0008006" key="4">
    <source>
        <dbReference type="Google" id="ProtNLM"/>
    </source>
</evidence>
<sequence>DTFVREQIQRRRKTQAGGVDPSDSDRSCTVGLVWKSSLVGSNPRPVDQRSNSTNRNKASETTQIRNQGSKQSGKRERQPGTSMVPSAKTTILQLRPGHNPGTDFERKKKNKIKENEKETETDNRRSVVFKPRLAWVFLAVFLVLSNLYQNPPDPQRRGGTRAIAIAKAKAKTKTTPSRKPKRLAYYQAWDPVKGVLNASLLRDTDGSGTKAPQHQTETPLGTRLRKKTSFELLQEVLHDHEREIDHNLDYKLDTNHNDNGSNNSKAAPKLSCFAPDLERTHRAVTRARQEWKKREQIQRSKPGDAVLGLPLLNVGMPKSGSSTLLRFVRHDLKWKATHNVVERAASERDGDQRLSPTRTLTPIPTSPPTPPPRRSYVGKLMKQAIDVGHPSPFSLLSQGYRAHTQMDYTVVSSSGQEDDETNFFPQISLLDEIHASEPNATFVLLFRPIDDWIRSVRSWHRLPFRWMEASKPYYGAATQIPGLVLTEDQRTRRTERPEEPLAATESQLRDWWCHHVRHIRRFVDEYPSHTLVELDLYDNHNRDKHEAGDDSSLSTTETLRELFFPPGERNRTITWGMANANPAAAFSIGSRPGGPIARKTKYYEQWNHETQRLELERELEASTRTKGHQNSSNSSATNSTLPKTSLEILETVLREREESKEEGRDWDEECFLPRPFSVEKDVSHGSMMNSNSAALSNPTNNNSDDEVTKGSKAAGTVLLPRVPYPILNVGLPMDPWSDALRDFFSCLGLKVVHRKALGSNGTRRIGSVGKKMREAVRDAHVGPISGFFGTNRQVFSALDYTPSLDSASAASSSSSSSSSAAIFPQIQLLDELHEEDPSFTFLLPVPPIDEWVKWAQTFHNFSERWARMEMPGLVLTDEQRSARHRPCPLVEKSTDGEQQQQNNNSNNGNHTATLKEDTGNHRDTEEQPEETRRCLRLTDQQLRDWWCGHVRHVRSFAEAHGDSHALLELDLSPASRGPTSSALNKVFGANQTCIAKLFPKRTPAAGES</sequence>
<gene>
    <name evidence="2" type="ORF">PSNMU_V1.4_AUG-EV-PASAV3_0014210</name>
</gene>
<feature type="region of interest" description="Disordered" evidence="1">
    <location>
        <begin position="343"/>
        <end position="372"/>
    </location>
</feature>
<feature type="region of interest" description="Disordered" evidence="1">
    <location>
        <begin position="620"/>
        <end position="646"/>
    </location>
</feature>
<keyword evidence="3" id="KW-1185">Reference proteome</keyword>
<dbReference type="PANTHER" id="PTHR36978">
    <property type="entry name" value="P-LOOP CONTAINING NUCLEOTIDE TRIPHOSPHATE HYDROLASE"/>
    <property type="match status" value="1"/>
</dbReference>
<reference evidence="2 3" key="1">
    <citation type="submission" date="2019-01" db="EMBL/GenBank/DDBJ databases">
        <authorList>
            <person name="Ferrante I. M."/>
        </authorList>
    </citation>
    <scope>NUCLEOTIDE SEQUENCE [LARGE SCALE GENOMIC DNA]</scope>
    <source>
        <strain evidence="2 3">B856</strain>
    </source>
</reference>
<feature type="compositionally biased region" description="Polar residues" evidence="1">
    <location>
        <begin position="48"/>
        <end position="71"/>
    </location>
</feature>
<name>A0A448YY08_9STRA</name>
<feature type="region of interest" description="Disordered" evidence="1">
    <location>
        <begin position="877"/>
        <end position="932"/>
    </location>
</feature>
<organism evidence="2 3">
    <name type="scientific">Pseudo-nitzschia multistriata</name>
    <dbReference type="NCBI Taxonomy" id="183589"/>
    <lineage>
        <taxon>Eukaryota</taxon>
        <taxon>Sar</taxon>
        <taxon>Stramenopiles</taxon>
        <taxon>Ochrophyta</taxon>
        <taxon>Bacillariophyta</taxon>
        <taxon>Bacillariophyceae</taxon>
        <taxon>Bacillariophycidae</taxon>
        <taxon>Bacillariales</taxon>
        <taxon>Bacillariaceae</taxon>
        <taxon>Pseudo-nitzschia</taxon>
    </lineage>
</organism>
<evidence type="ECO:0000313" key="2">
    <source>
        <dbReference type="EMBL" id="VEU34693.1"/>
    </source>
</evidence>